<dbReference type="InterPro" id="IPR027469">
    <property type="entry name" value="Cation_efflux_TMD_sf"/>
</dbReference>
<dbReference type="RefSeq" id="XP_040726994.1">
    <property type="nucleotide sequence ID" value="XM_040868754.1"/>
</dbReference>
<feature type="domain" description="Cation efflux protein transmembrane" evidence="11">
    <location>
        <begin position="694"/>
        <end position="768"/>
    </location>
</feature>
<evidence type="ECO:0000313" key="12">
    <source>
        <dbReference type="EMBL" id="ORY85512.1"/>
    </source>
</evidence>
<dbReference type="OrthoDB" id="78669at2759"/>
<evidence type="ECO:0000256" key="2">
    <source>
        <dbReference type="ARBA" id="ARBA00008873"/>
    </source>
</evidence>
<keyword evidence="8" id="KW-0256">Endoplasmic reticulum</keyword>
<feature type="transmembrane region" description="Helical" evidence="10">
    <location>
        <begin position="334"/>
        <end position="353"/>
    </location>
</feature>
<dbReference type="GO" id="GO:0005385">
    <property type="term" value="F:zinc ion transmembrane transporter activity"/>
    <property type="evidence" value="ECO:0007669"/>
    <property type="project" value="UniProtKB-UniRule"/>
</dbReference>
<feature type="transmembrane region" description="Helical" evidence="10">
    <location>
        <begin position="395"/>
        <end position="416"/>
    </location>
</feature>
<dbReference type="EMBL" id="MCFI01000004">
    <property type="protein sequence ID" value="ORY85512.1"/>
    <property type="molecule type" value="Genomic_DNA"/>
</dbReference>
<feature type="transmembrane region" description="Helical" evidence="10">
    <location>
        <begin position="95"/>
        <end position="119"/>
    </location>
</feature>
<feature type="compositionally biased region" description="Polar residues" evidence="9">
    <location>
        <begin position="560"/>
        <end position="573"/>
    </location>
</feature>
<dbReference type="GO" id="GO:0005789">
    <property type="term" value="C:endoplasmic reticulum membrane"/>
    <property type="evidence" value="ECO:0007669"/>
    <property type="project" value="UniProtKB-SubCell"/>
</dbReference>
<comment type="caution">
    <text evidence="12">The sequence shown here is derived from an EMBL/GenBank/DDBJ whole genome shotgun (WGS) entry which is preliminary data.</text>
</comment>
<evidence type="ECO:0000256" key="4">
    <source>
        <dbReference type="ARBA" id="ARBA00022692"/>
    </source>
</evidence>
<feature type="compositionally biased region" description="Basic and acidic residues" evidence="9">
    <location>
        <begin position="577"/>
        <end position="617"/>
    </location>
</feature>
<gene>
    <name evidence="12" type="ORF">BCR37DRAFT_377191</name>
</gene>
<feature type="transmembrane region" description="Helical" evidence="10">
    <location>
        <begin position="711"/>
        <end position="736"/>
    </location>
</feature>
<feature type="transmembrane region" description="Helical" evidence="10">
    <location>
        <begin position="365"/>
        <end position="383"/>
    </location>
</feature>
<comment type="subcellular location">
    <subcellularLocation>
        <location evidence="8">Endoplasmic reticulum membrane</location>
        <topology evidence="8">Multi-pass membrane protein</topology>
    </subcellularLocation>
    <subcellularLocation>
        <location evidence="1">Membrane</location>
        <topology evidence="1">Multi-pass membrane protein</topology>
    </subcellularLocation>
</comment>
<dbReference type="AlphaFoldDB" id="A0A1Y2FNE9"/>
<dbReference type="SUPFAM" id="SSF161111">
    <property type="entry name" value="Cation efflux protein transmembrane domain-like"/>
    <property type="match status" value="1"/>
</dbReference>
<dbReference type="STRING" id="56484.A0A1Y2FNE9"/>
<dbReference type="GeneID" id="63785353"/>
<dbReference type="Gene3D" id="1.20.1510.10">
    <property type="entry name" value="Cation efflux protein transmembrane domain"/>
    <property type="match status" value="2"/>
</dbReference>
<feature type="transmembrane region" description="Helical" evidence="10">
    <location>
        <begin position="56"/>
        <end position="74"/>
    </location>
</feature>
<proteinExistence type="inferred from homology"/>
<feature type="compositionally biased region" description="Basic and acidic residues" evidence="9">
    <location>
        <begin position="629"/>
        <end position="640"/>
    </location>
</feature>
<dbReference type="InterPro" id="IPR045316">
    <property type="entry name" value="Msc2-like"/>
</dbReference>
<organism evidence="12 13">
    <name type="scientific">Protomyces lactucae-debilis</name>
    <dbReference type="NCBI Taxonomy" id="2754530"/>
    <lineage>
        <taxon>Eukaryota</taxon>
        <taxon>Fungi</taxon>
        <taxon>Dikarya</taxon>
        <taxon>Ascomycota</taxon>
        <taxon>Taphrinomycotina</taxon>
        <taxon>Taphrinomycetes</taxon>
        <taxon>Taphrinales</taxon>
        <taxon>Protomycetaceae</taxon>
        <taxon>Protomyces</taxon>
    </lineage>
</organism>
<accession>A0A1Y2FNE9</accession>
<evidence type="ECO:0000256" key="5">
    <source>
        <dbReference type="ARBA" id="ARBA00022989"/>
    </source>
</evidence>
<evidence type="ECO:0000313" key="13">
    <source>
        <dbReference type="Proteomes" id="UP000193685"/>
    </source>
</evidence>
<evidence type="ECO:0000256" key="3">
    <source>
        <dbReference type="ARBA" id="ARBA00022448"/>
    </source>
</evidence>
<dbReference type="Pfam" id="PF01545">
    <property type="entry name" value="Cation_efflux"/>
    <property type="match status" value="2"/>
</dbReference>
<keyword evidence="7 10" id="KW-0472">Membrane</keyword>
<evidence type="ECO:0000256" key="10">
    <source>
        <dbReference type="SAM" id="Phobius"/>
    </source>
</evidence>
<feature type="compositionally biased region" description="Basic and acidic residues" evidence="9">
    <location>
        <begin position="468"/>
        <end position="496"/>
    </location>
</feature>
<dbReference type="GO" id="GO:1904257">
    <property type="term" value="P:zinc ion import into Golgi lumen"/>
    <property type="evidence" value="ECO:0007669"/>
    <property type="project" value="TreeGrafter"/>
</dbReference>
<keyword evidence="13" id="KW-1185">Reference proteome</keyword>
<feature type="domain" description="Cation efflux protein transmembrane" evidence="11">
    <location>
        <begin position="334"/>
        <end position="462"/>
    </location>
</feature>
<comment type="function">
    <text evidence="8">Functions as a zinc transporter.</text>
</comment>
<dbReference type="InterPro" id="IPR002524">
    <property type="entry name" value="Cation_efflux"/>
</dbReference>
<name>A0A1Y2FNE9_PROLT</name>
<keyword evidence="3 8" id="KW-0813">Transport</keyword>
<dbReference type="Proteomes" id="UP000193685">
    <property type="component" value="Unassembled WGS sequence"/>
</dbReference>
<keyword evidence="4 10" id="KW-0812">Transmembrane</keyword>
<evidence type="ECO:0000256" key="1">
    <source>
        <dbReference type="ARBA" id="ARBA00004141"/>
    </source>
</evidence>
<dbReference type="GO" id="GO:0006882">
    <property type="term" value="P:intracellular zinc ion homeostasis"/>
    <property type="evidence" value="ECO:0007669"/>
    <property type="project" value="InterPro"/>
</dbReference>
<feature type="transmembrane region" description="Helical" evidence="10">
    <location>
        <begin position="742"/>
        <end position="760"/>
    </location>
</feature>
<dbReference type="InterPro" id="IPR058533">
    <property type="entry name" value="Cation_efflux_TM"/>
</dbReference>
<feature type="transmembrane region" description="Helical" evidence="10">
    <location>
        <begin position="436"/>
        <end position="455"/>
    </location>
</feature>
<feature type="transmembrane region" description="Helical" evidence="10">
    <location>
        <begin position="264"/>
        <end position="286"/>
    </location>
</feature>
<keyword evidence="5 10" id="KW-1133">Transmembrane helix</keyword>
<dbReference type="PANTHER" id="PTHR45755">
    <property type="match status" value="1"/>
</dbReference>
<evidence type="ECO:0000256" key="9">
    <source>
        <dbReference type="SAM" id="MobiDB-lite"/>
    </source>
</evidence>
<feature type="region of interest" description="Disordered" evidence="9">
    <location>
        <begin position="532"/>
        <end position="703"/>
    </location>
</feature>
<feature type="transmembrane region" description="Helical" evidence="10">
    <location>
        <begin position="170"/>
        <end position="189"/>
    </location>
</feature>
<reference evidence="12 13" key="1">
    <citation type="submission" date="2016-07" db="EMBL/GenBank/DDBJ databases">
        <title>Pervasive Adenine N6-methylation of Active Genes in Fungi.</title>
        <authorList>
            <consortium name="DOE Joint Genome Institute"/>
            <person name="Mondo S.J."/>
            <person name="Dannebaum R.O."/>
            <person name="Kuo R.C."/>
            <person name="Labutti K."/>
            <person name="Haridas S."/>
            <person name="Kuo A."/>
            <person name="Salamov A."/>
            <person name="Ahrendt S.R."/>
            <person name="Lipzen A."/>
            <person name="Sullivan W."/>
            <person name="Andreopoulos W.B."/>
            <person name="Clum A."/>
            <person name="Lindquist E."/>
            <person name="Daum C."/>
            <person name="Ramamoorthy G.K."/>
            <person name="Gryganskyi A."/>
            <person name="Culley D."/>
            <person name="Magnuson J.K."/>
            <person name="James T.Y."/>
            <person name="O'Malley M.A."/>
            <person name="Stajich J.E."/>
            <person name="Spatafora J.W."/>
            <person name="Visel A."/>
            <person name="Grigoriev I.V."/>
        </authorList>
    </citation>
    <scope>NUCLEOTIDE SEQUENCE [LARGE SCALE GENOMIC DNA]</scope>
    <source>
        <strain evidence="12 13">12-1054</strain>
    </source>
</reference>
<comment type="similarity">
    <text evidence="2 8">Belongs to the cation diffusion facilitator (CDF) transporter (TC 2.A.4) family. SLC30A subfamily.</text>
</comment>
<feature type="compositionally biased region" description="Basic and acidic residues" evidence="9">
    <location>
        <begin position="663"/>
        <end position="698"/>
    </location>
</feature>
<sequence length="851" mass="91737">MSRPNARRRPTNLRVESHEPGHVVPAALTSSVALAAAYATWHYIWPVAEKGCLADAMFLTGLVIFLSHLQRTLLPLQQVKAKESVEKQTAAIGGMSSLGGAAALAIGGVCALIAVQLLGPFVASAALLPVPALGRVYQLGYFSRLTSAVLGLVAAYACLVGSCLYTSTELTLAIAGFFALALAVLAAYWTAQRSLPDSAPLLAGGSLMTTALIGVATGGLQTSSNPLLLACAALGVAARAWQPLSPKEIVTTLRIGWPAAMLSLLLTQKVPAVMTLAALALIYLALYMQMPTSATLSSATTTIANTIPSAQARASAWGGYYIGEIVKEKESRDIFYFLLLNLSFMFVQMMYGIWTNSLGLISDSIHMLFDCLALAVGLVAAVMSKWPGSKEYPFGFAKVEVISGFANSIFLVLISFSIIMEALERLMEPPEMKTDQLLLVSTMGLIVNLVGLFSFGHAHHGHGHSHGHNHDHGHAHAHSHEKELPSHTPKTDREGAYDFAMGQSSPIKSKHDLRPGRHGRTHSGALQELHENVPPSILLPQPGLQKGRSVSPVRRPGSPLKQSSSFEDASSGTLPDAHIHDSQHSHGLIHEDKRPHVHDHAHEHHDHSHGHAHDHPGRGVSRTLSPQRDTSHDIGMEKQDHHHHHAHYQDHSSAHSHGGLRSSPRDVHRQHGDHHDTRGGGHDHGHTHGHDHGHDHGHGHGHNHSHNLEGIFLHVLADTLGSAGVIVSTILIRYFGWTGFDPLASIFIAVLIFLSVVPLLKSSFAELMVMIESDQEYAIREALGEASMITGVGAIPFIRFWNDGERHLHGMVTISAGIDGDLDAVRIKVRRKLQEGIKGLSSLVVQVDRGT</sequence>
<dbReference type="NCBIfam" id="TIGR01297">
    <property type="entry name" value="CDF"/>
    <property type="match status" value="2"/>
</dbReference>
<keyword evidence="6 8" id="KW-0406">Ion transport</keyword>
<protein>
    <recommendedName>
        <fullName evidence="8">Zinc transporter</fullName>
    </recommendedName>
</protein>
<evidence type="ECO:0000256" key="7">
    <source>
        <dbReference type="ARBA" id="ARBA00023136"/>
    </source>
</evidence>
<feature type="region of interest" description="Disordered" evidence="9">
    <location>
        <begin position="460"/>
        <end position="496"/>
    </location>
</feature>
<evidence type="ECO:0000259" key="11">
    <source>
        <dbReference type="Pfam" id="PF01545"/>
    </source>
</evidence>
<feature type="transmembrane region" description="Helical" evidence="10">
    <location>
        <begin position="21"/>
        <end position="44"/>
    </location>
</feature>
<feature type="transmembrane region" description="Helical" evidence="10">
    <location>
        <begin position="139"/>
        <end position="158"/>
    </location>
</feature>
<evidence type="ECO:0000256" key="8">
    <source>
        <dbReference type="RuleBase" id="RU369017"/>
    </source>
</evidence>
<evidence type="ECO:0000256" key="6">
    <source>
        <dbReference type="ARBA" id="ARBA00023065"/>
    </source>
</evidence>
<dbReference type="PANTHER" id="PTHR45755:SF4">
    <property type="entry name" value="ZINC TRANSPORTER 7"/>
    <property type="match status" value="1"/>
</dbReference>
<dbReference type="GO" id="GO:0005794">
    <property type="term" value="C:Golgi apparatus"/>
    <property type="evidence" value="ECO:0007669"/>
    <property type="project" value="TreeGrafter"/>
</dbReference>
<dbReference type="GO" id="GO:0031410">
    <property type="term" value="C:cytoplasmic vesicle"/>
    <property type="evidence" value="ECO:0007669"/>
    <property type="project" value="TreeGrafter"/>
</dbReference>